<name>A0A9W7M8K4_HIBTR</name>
<dbReference type="Pfam" id="PF08100">
    <property type="entry name" value="Dimerisation"/>
    <property type="match status" value="1"/>
</dbReference>
<proteinExistence type="predicted"/>
<gene>
    <name evidence="7" type="ORF">HRI_003095500</name>
</gene>
<organism evidence="7 8">
    <name type="scientific">Hibiscus trionum</name>
    <name type="common">Flower of an hour</name>
    <dbReference type="NCBI Taxonomy" id="183268"/>
    <lineage>
        <taxon>Eukaryota</taxon>
        <taxon>Viridiplantae</taxon>
        <taxon>Streptophyta</taxon>
        <taxon>Embryophyta</taxon>
        <taxon>Tracheophyta</taxon>
        <taxon>Spermatophyta</taxon>
        <taxon>Magnoliopsida</taxon>
        <taxon>eudicotyledons</taxon>
        <taxon>Gunneridae</taxon>
        <taxon>Pentapetalae</taxon>
        <taxon>rosids</taxon>
        <taxon>malvids</taxon>
        <taxon>Malvales</taxon>
        <taxon>Malvaceae</taxon>
        <taxon>Malvoideae</taxon>
        <taxon>Hibiscus</taxon>
    </lineage>
</organism>
<dbReference type="PANTHER" id="PTHR11746">
    <property type="entry name" value="O-METHYLTRANSFERASE"/>
    <property type="match status" value="1"/>
</dbReference>
<evidence type="ECO:0000313" key="8">
    <source>
        <dbReference type="Proteomes" id="UP001165190"/>
    </source>
</evidence>
<evidence type="ECO:0000313" key="7">
    <source>
        <dbReference type="EMBL" id="GMI94262.1"/>
    </source>
</evidence>
<protein>
    <submittedName>
        <fullName evidence="7">Caffeate O-methyltransferase 1, O-methyltransferase 1, O-methyltransferase 3</fullName>
    </submittedName>
</protein>
<dbReference type="InterPro" id="IPR012967">
    <property type="entry name" value="COMT_dimerisation"/>
</dbReference>
<dbReference type="FunFam" id="1.10.10.10:FF:000357">
    <property type="entry name" value="Caffeic acid 3-O-methyltransferase"/>
    <property type="match status" value="1"/>
</dbReference>
<dbReference type="InterPro" id="IPR036388">
    <property type="entry name" value="WH-like_DNA-bd_sf"/>
</dbReference>
<evidence type="ECO:0000256" key="3">
    <source>
        <dbReference type="ARBA" id="ARBA00022691"/>
    </source>
</evidence>
<sequence length="362" mass="40126">MDSLRNGSSNHEEADILQAMHLASISSLPFTLKVAIDLGLLEIISKADTPSRMLSAAEVASQLPTKNPDAPSIVNRILRLLATHNILTCNQIPGEDGQTRISYGLASVGKYFLQNEDGISFVPLQRIFLEKYIIECWKFLKDVTLEGGFSCKKAFGKHMFELLATDDDMSKTFNRAMSVYTDLVMNRVLETYKGFEGVNQVMDVGGGVGTNLKLIVSKYPQIKGINFDLPQVIKDAVPCPGVEHIAGDMFTEIPKAQVIFMKSMLHDWGDDLCIKLLKVCYDALPNNGRIVSVESIIPEVAESDIITKTIFQRDIALSQILPGAKERTKQEFEALAKQAGFSSVNVVCRAYNHWVMEIYKAA</sequence>
<dbReference type="PROSITE" id="PS51683">
    <property type="entry name" value="SAM_OMT_II"/>
    <property type="match status" value="1"/>
</dbReference>
<feature type="domain" description="O-methyltransferase C-terminal" evidence="5">
    <location>
        <begin position="137"/>
        <end position="342"/>
    </location>
</feature>
<feature type="domain" description="O-methyltransferase dimerisation" evidence="6">
    <location>
        <begin position="20"/>
        <end position="114"/>
    </location>
</feature>
<dbReference type="InterPro" id="IPR029063">
    <property type="entry name" value="SAM-dependent_MTases_sf"/>
</dbReference>
<evidence type="ECO:0000256" key="2">
    <source>
        <dbReference type="ARBA" id="ARBA00022679"/>
    </source>
</evidence>
<comment type="caution">
    <text evidence="7">The sequence shown here is derived from an EMBL/GenBank/DDBJ whole genome shotgun (WGS) entry which is preliminary data.</text>
</comment>
<dbReference type="InterPro" id="IPR001077">
    <property type="entry name" value="COMT_C"/>
</dbReference>
<keyword evidence="3" id="KW-0949">S-adenosyl-L-methionine</keyword>
<dbReference type="InterPro" id="IPR036390">
    <property type="entry name" value="WH_DNA-bd_sf"/>
</dbReference>
<dbReference type="SUPFAM" id="SSF46785">
    <property type="entry name" value="Winged helix' DNA-binding domain"/>
    <property type="match status" value="1"/>
</dbReference>
<dbReference type="Gene3D" id="1.10.10.10">
    <property type="entry name" value="Winged helix-like DNA-binding domain superfamily/Winged helix DNA-binding domain"/>
    <property type="match status" value="1"/>
</dbReference>
<dbReference type="InterPro" id="IPR016461">
    <property type="entry name" value="COMT-like"/>
</dbReference>
<dbReference type="GO" id="GO:0008171">
    <property type="term" value="F:O-methyltransferase activity"/>
    <property type="evidence" value="ECO:0007669"/>
    <property type="project" value="InterPro"/>
</dbReference>
<evidence type="ECO:0000259" key="6">
    <source>
        <dbReference type="Pfam" id="PF08100"/>
    </source>
</evidence>
<evidence type="ECO:0000256" key="1">
    <source>
        <dbReference type="ARBA" id="ARBA00022603"/>
    </source>
</evidence>
<keyword evidence="1" id="KW-0489">Methyltransferase</keyword>
<dbReference type="GO" id="GO:0032259">
    <property type="term" value="P:methylation"/>
    <property type="evidence" value="ECO:0007669"/>
    <property type="project" value="UniProtKB-KW"/>
</dbReference>
<keyword evidence="8" id="KW-1185">Reference proteome</keyword>
<dbReference type="AlphaFoldDB" id="A0A9W7M8K4"/>
<accession>A0A9W7M8K4</accession>
<reference evidence="7" key="1">
    <citation type="submission" date="2023-05" db="EMBL/GenBank/DDBJ databases">
        <title>Genome and transcriptome analyses reveal genes involved in the formation of fine ridges on petal epidermal cells in Hibiscus trionum.</title>
        <authorList>
            <person name="Koshimizu S."/>
            <person name="Masuda S."/>
            <person name="Ishii T."/>
            <person name="Shirasu K."/>
            <person name="Hoshino A."/>
            <person name="Arita M."/>
        </authorList>
    </citation>
    <scope>NUCLEOTIDE SEQUENCE</scope>
    <source>
        <strain evidence="7">Hamamatsu line</strain>
    </source>
</reference>
<dbReference type="Gene3D" id="3.40.50.150">
    <property type="entry name" value="Vaccinia Virus protein VP39"/>
    <property type="match status" value="1"/>
</dbReference>
<dbReference type="Pfam" id="PF00891">
    <property type="entry name" value="Methyltransf_2"/>
    <property type="match status" value="1"/>
</dbReference>
<feature type="active site" description="Proton acceptor" evidence="4">
    <location>
        <position position="266"/>
    </location>
</feature>
<dbReference type="SUPFAM" id="SSF53335">
    <property type="entry name" value="S-adenosyl-L-methionine-dependent methyltransferases"/>
    <property type="match status" value="1"/>
</dbReference>
<evidence type="ECO:0000259" key="5">
    <source>
        <dbReference type="Pfam" id="PF00891"/>
    </source>
</evidence>
<dbReference type="PIRSF" id="PIRSF005739">
    <property type="entry name" value="O-mtase"/>
    <property type="match status" value="1"/>
</dbReference>
<dbReference type="GO" id="GO:0046983">
    <property type="term" value="F:protein dimerization activity"/>
    <property type="evidence" value="ECO:0007669"/>
    <property type="project" value="InterPro"/>
</dbReference>
<dbReference type="EMBL" id="BSYR01000026">
    <property type="protein sequence ID" value="GMI94262.1"/>
    <property type="molecule type" value="Genomic_DNA"/>
</dbReference>
<dbReference type="Proteomes" id="UP001165190">
    <property type="component" value="Unassembled WGS sequence"/>
</dbReference>
<dbReference type="OrthoDB" id="1606438at2759"/>
<keyword evidence="2" id="KW-0808">Transferase</keyword>
<evidence type="ECO:0000256" key="4">
    <source>
        <dbReference type="PIRSR" id="PIRSR005739-1"/>
    </source>
</evidence>